<evidence type="ECO:0000313" key="1">
    <source>
        <dbReference type="EMBL" id="SQI59534.1"/>
    </source>
</evidence>
<proteinExistence type="predicted"/>
<dbReference type="EMBL" id="LS483476">
    <property type="protein sequence ID" value="SQI59534.1"/>
    <property type="molecule type" value="Genomic_DNA"/>
</dbReference>
<dbReference type="KEGG" id="blen:NCTC4824_02409"/>
<evidence type="ECO:0000313" key="2">
    <source>
        <dbReference type="Proteomes" id="UP000249134"/>
    </source>
</evidence>
<dbReference type="AlphaFoldDB" id="A0A2X4ZGE9"/>
<protein>
    <submittedName>
        <fullName evidence="1">Uncharacterized protein</fullName>
    </submittedName>
</protein>
<name>A0A2X4ZGE9_LEDLE</name>
<organism evidence="1 2">
    <name type="scientific">Lederbergia lenta</name>
    <name type="common">Bacillus lentus</name>
    <dbReference type="NCBI Taxonomy" id="1467"/>
    <lineage>
        <taxon>Bacteria</taxon>
        <taxon>Bacillati</taxon>
        <taxon>Bacillota</taxon>
        <taxon>Bacilli</taxon>
        <taxon>Bacillales</taxon>
        <taxon>Bacillaceae</taxon>
        <taxon>Lederbergia</taxon>
    </lineage>
</organism>
<keyword evidence="2" id="KW-1185">Reference proteome</keyword>
<sequence length="52" mass="6232">MWFWQVPCFLVTGYIRSGFGDYPKFMLFSGLDIVKIKLKKIRLLKPDFFNLI</sequence>
<reference evidence="1 2" key="1">
    <citation type="submission" date="2018-06" db="EMBL/GenBank/DDBJ databases">
        <authorList>
            <consortium name="Pathogen Informatics"/>
            <person name="Doyle S."/>
        </authorList>
    </citation>
    <scope>NUCLEOTIDE SEQUENCE [LARGE SCALE GENOMIC DNA]</scope>
    <source>
        <strain evidence="1 2">NCTC4824</strain>
    </source>
</reference>
<dbReference type="Proteomes" id="UP000249134">
    <property type="component" value="Chromosome 1"/>
</dbReference>
<gene>
    <name evidence="1" type="ORF">NCTC4824_02409</name>
</gene>
<accession>A0A2X4ZGE9</accession>
<dbReference type="STRING" id="1348624.GCA_001591545_01459"/>